<keyword evidence="2" id="KW-1185">Reference proteome</keyword>
<evidence type="ECO:0000313" key="1">
    <source>
        <dbReference type="EMBL" id="KAF0772636.1"/>
    </source>
</evidence>
<organism evidence="1 2">
    <name type="scientific">Aphis craccivora</name>
    <name type="common">Cowpea aphid</name>
    <dbReference type="NCBI Taxonomy" id="307492"/>
    <lineage>
        <taxon>Eukaryota</taxon>
        <taxon>Metazoa</taxon>
        <taxon>Ecdysozoa</taxon>
        <taxon>Arthropoda</taxon>
        <taxon>Hexapoda</taxon>
        <taxon>Insecta</taxon>
        <taxon>Pterygota</taxon>
        <taxon>Neoptera</taxon>
        <taxon>Paraneoptera</taxon>
        <taxon>Hemiptera</taxon>
        <taxon>Sternorrhyncha</taxon>
        <taxon>Aphidomorpha</taxon>
        <taxon>Aphidoidea</taxon>
        <taxon>Aphididae</taxon>
        <taxon>Aphidini</taxon>
        <taxon>Aphis</taxon>
        <taxon>Aphis</taxon>
    </lineage>
</organism>
<accession>A0A6G0ZN63</accession>
<dbReference type="AlphaFoldDB" id="A0A6G0ZN63"/>
<gene>
    <name evidence="1" type="ORF">FWK35_00001635</name>
</gene>
<dbReference type="Proteomes" id="UP000478052">
    <property type="component" value="Unassembled WGS sequence"/>
</dbReference>
<protein>
    <submittedName>
        <fullName evidence="1">Uncharacterized protein</fullName>
    </submittedName>
</protein>
<reference evidence="1 2" key="1">
    <citation type="submission" date="2019-08" db="EMBL/GenBank/DDBJ databases">
        <title>Whole genome of Aphis craccivora.</title>
        <authorList>
            <person name="Voronova N.V."/>
            <person name="Shulinski R.S."/>
            <person name="Bandarenka Y.V."/>
            <person name="Zhorov D.G."/>
            <person name="Warner D."/>
        </authorList>
    </citation>
    <scope>NUCLEOTIDE SEQUENCE [LARGE SCALE GENOMIC DNA]</scope>
    <source>
        <strain evidence="1">180601</strain>
        <tissue evidence="1">Whole Body</tissue>
    </source>
</reference>
<dbReference type="OrthoDB" id="6921637at2759"/>
<proteinExistence type="predicted"/>
<evidence type="ECO:0000313" key="2">
    <source>
        <dbReference type="Proteomes" id="UP000478052"/>
    </source>
</evidence>
<dbReference type="EMBL" id="VUJU01000153">
    <property type="protein sequence ID" value="KAF0772636.1"/>
    <property type="molecule type" value="Genomic_DNA"/>
</dbReference>
<comment type="caution">
    <text evidence="1">The sequence shown here is derived from an EMBL/GenBank/DDBJ whole genome shotgun (WGS) entry which is preliminary data.</text>
</comment>
<name>A0A6G0ZN63_APHCR</name>
<sequence length="74" mass="8877">MAPIVDKMCENRLRWLEHILRREKTEAVFNNMSVDGKRGRGRPKKRWFEVIECDMRMTGVCEKKLKIVVNEIEE</sequence>